<feature type="transmembrane region" description="Helical" evidence="1">
    <location>
        <begin position="121"/>
        <end position="143"/>
    </location>
</feature>
<comment type="caution">
    <text evidence="3">The sequence shown here is derived from an EMBL/GenBank/DDBJ whole genome shotgun (WGS) entry which is preliminary data.</text>
</comment>
<feature type="transmembrane region" description="Helical" evidence="1">
    <location>
        <begin position="149"/>
        <end position="169"/>
    </location>
</feature>
<keyword evidence="4" id="KW-1185">Reference proteome</keyword>
<evidence type="ECO:0000256" key="1">
    <source>
        <dbReference type="SAM" id="Phobius"/>
    </source>
</evidence>
<dbReference type="AlphaFoldDB" id="A0A8J6MDR4"/>
<dbReference type="EMBL" id="JACOPO010000009">
    <property type="protein sequence ID" value="MBC5723486.1"/>
    <property type="molecule type" value="Genomic_DNA"/>
</dbReference>
<dbReference type="Proteomes" id="UP000628736">
    <property type="component" value="Unassembled WGS sequence"/>
</dbReference>
<sequence length="389" mass="41687">MGKQRYRDILLGLGLLLSAAALVVWPQQSMGAMKDGLKLCANVIVPSLFPFFVLSSLVVELGMSRYLGRLLEPVMAPLFRVNGSCATALALGFVGGYPVGARTAISLYENGQCSKTEAERMLAFCNNCGPAFILGVVGTGIFGSGRAGLMLYFAHLAASLLIGLLFRFYRSEEGPRRWRQAGPQFQATSFPAAFTRSVTGALQSTLNICAFILFFTVAIRIFTFSGLMSTSSALLSTLLSPFGLSQQWAQKLLTGLLEMSSGVSSLTDGALTGRLSMAAFMLGWAGVSVHCQVMAFLGDSGLSLRTYVAGKLLHGALSAALIGGLLWFFPQEISVASYLVEQTEAIATLDFHRALTISAAWAWGMWLVFFALALYVLKKSSGKRGKSVL</sequence>
<keyword evidence="1" id="KW-0812">Transmembrane</keyword>
<protein>
    <submittedName>
        <fullName evidence="3">Sporulation protein</fullName>
    </submittedName>
</protein>
<dbReference type="Pfam" id="PF07670">
    <property type="entry name" value="Gate"/>
    <property type="match status" value="1"/>
</dbReference>
<evidence type="ECO:0000259" key="2">
    <source>
        <dbReference type="Pfam" id="PF07670"/>
    </source>
</evidence>
<dbReference type="InterPro" id="IPR011642">
    <property type="entry name" value="Gate_dom"/>
</dbReference>
<feature type="transmembrane region" description="Helical" evidence="1">
    <location>
        <begin position="309"/>
        <end position="329"/>
    </location>
</feature>
<reference evidence="3" key="1">
    <citation type="submission" date="2020-08" db="EMBL/GenBank/DDBJ databases">
        <title>Genome public.</title>
        <authorList>
            <person name="Liu C."/>
            <person name="Sun Q."/>
        </authorList>
    </citation>
    <scope>NUCLEOTIDE SEQUENCE</scope>
    <source>
        <strain evidence="3">NSJ-23</strain>
    </source>
</reference>
<proteinExistence type="predicted"/>
<feature type="transmembrane region" description="Helical" evidence="1">
    <location>
        <begin position="275"/>
        <end position="297"/>
    </location>
</feature>
<evidence type="ECO:0000313" key="4">
    <source>
        <dbReference type="Proteomes" id="UP000628736"/>
    </source>
</evidence>
<feature type="transmembrane region" description="Helical" evidence="1">
    <location>
        <begin position="37"/>
        <end position="59"/>
    </location>
</feature>
<evidence type="ECO:0000313" key="3">
    <source>
        <dbReference type="EMBL" id="MBC5723486.1"/>
    </source>
</evidence>
<organism evidence="3 4">
    <name type="scientific">Flintibacter hominis</name>
    <dbReference type="NCBI Taxonomy" id="2763048"/>
    <lineage>
        <taxon>Bacteria</taxon>
        <taxon>Bacillati</taxon>
        <taxon>Bacillota</taxon>
        <taxon>Clostridia</taxon>
        <taxon>Eubacteriales</taxon>
        <taxon>Flintibacter</taxon>
    </lineage>
</organism>
<keyword evidence="1" id="KW-1133">Transmembrane helix</keyword>
<name>A0A8J6MDR4_9FIRM</name>
<feature type="transmembrane region" description="Helical" evidence="1">
    <location>
        <begin position="79"/>
        <end position="100"/>
    </location>
</feature>
<gene>
    <name evidence="3" type="ORF">H8S11_11770</name>
</gene>
<feature type="transmembrane region" description="Helical" evidence="1">
    <location>
        <begin position="360"/>
        <end position="377"/>
    </location>
</feature>
<keyword evidence="1" id="KW-0472">Membrane</keyword>
<feature type="transmembrane region" description="Helical" evidence="1">
    <location>
        <begin position="206"/>
        <end position="228"/>
    </location>
</feature>
<feature type="domain" description="Nucleoside transporter/FeoB GTPase Gate" evidence="2">
    <location>
        <begin position="44"/>
        <end position="134"/>
    </location>
</feature>
<accession>A0A8J6MDR4</accession>